<dbReference type="EMBL" id="CP036287">
    <property type="protein sequence ID" value="QDU68407.1"/>
    <property type="molecule type" value="Genomic_DNA"/>
</dbReference>
<accession>A0A518BN73</accession>
<proteinExistence type="predicted"/>
<dbReference type="Pfam" id="PF13527">
    <property type="entry name" value="Acetyltransf_9"/>
    <property type="match status" value="1"/>
</dbReference>
<dbReference type="InterPro" id="IPR016181">
    <property type="entry name" value="Acyl_CoA_acyltransferase"/>
</dbReference>
<protein>
    <submittedName>
        <fullName evidence="1">Uncharacterized protein</fullName>
    </submittedName>
</protein>
<evidence type="ECO:0000313" key="1">
    <source>
        <dbReference type="EMBL" id="QDU68407.1"/>
    </source>
</evidence>
<dbReference type="AlphaFoldDB" id="A0A518BN73"/>
<dbReference type="KEGG" id="pbap:Pla133_35030"/>
<dbReference type="RefSeq" id="WP_419191641.1">
    <property type="nucleotide sequence ID" value="NZ_CP036287.1"/>
</dbReference>
<dbReference type="Proteomes" id="UP000316921">
    <property type="component" value="Chromosome"/>
</dbReference>
<gene>
    <name evidence="1" type="ORF">Pla133_35030</name>
</gene>
<reference evidence="1 2" key="1">
    <citation type="submission" date="2019-02" db="EMBL/GenBank/DDBJ databases">
        <title>Deep-cultivation of Planctomycetes and their phenomic and genomic characterization uncovers novel biology.</title>
        <authorList>
            <person name="Wiegand S."/>
            <person name="Jogler M."/>
            <person name="Boedeker C."/>
            <person name="Pinto D."/>
            <person name="Vollmers J."/>
            <person name="Rivas-Marin E."/>
            <person name="Kohn T."/>
            <person name="Peeters S.H."/>
            <person name="Heuer A."/>
            <person name="Rast P."/>
            <person name="Oberbeckmann S."/>
            <person name="Bunk B."/>
            <person name="Jeske O."/>
            <person name="Meyerdierks A."/>
            <person name="Storesund J.E."/>
            <person name="Kallscheuer N."/>
            <person name="Luecker S."/>
            <person name="Lage O.M."/>
            <person name="Pohl T."/>
            <person name="Merkel B.J."/>
            <person name="Hornburger P."/>
            <person name="Mueller R.-W."/>
            <person name="Bruemmer F."/>
            <person name="Labrenz M."/>
            <person name="Spormann A.M."/>
            <person name="Op den Camp H."/>
            <person name="Overmann J."/>
            <person name="Amann R."/>
            <person name="Jetten M.S.M."/>
            <person name="Mascher T."/>
            <person name="Medema M.H."/>
            <person name="Devos D.P."/>
            <person name="Kaster A.-K."/>
            <person name="Ovreas L."/>
            <person name="Rohde M."/>
            <person name="Galperin M.Y."/>
            <person name="Jogler C."/>
        </authorList>
    </citation>
    <scope>NUCLEOTIDE SEQUENCE [LARGE SCALE GENOMIC DNA]</scope>
    <source>
        <strain evidence="1 2">Pla133</strain>
    </source>
</reference>
<keyword evidence="2" id="KW-1185">Reference proteome</keyword>
<evidence type="ECO:0000313" key="2">
    <source>
        <dbReference type="Proteomes" id="UP000316921"/>
    </source>
</evidence>
<name>A0A518BN73_9BACT</name>
<sequence length="337" mass="38634">MSELPPYEIREYRAGDEEAILETFNRCFADVDPNFTPRTIEEWRWQYLENPSGWRIYLAITDDGRVMSQYAGVGLRVLLEGERAHFSQAVDSMTDPAFRRGLKKPGFFVLTSYPYAENYGGPAPDKDPIQYGMPIPPAWRIGKVHCGYQMLRTETKLVVPADGGLTLESAAGVEVTETETWPDDLDELFARACEPFGAIGIRDRAHMQWRYRDRPGFRYEVALARANGQLVGLAVWRAGVFDRSDDGLICDWIVDPGRPDASAALIAWAAERTRAAGRERLVTLLPDTCPEWLPFQGRGFRARTSSYFMVIRRYTKRYDTRWVYKHWYYTLGDTDLV</sequence>
<dbReference type="Gene3D" id="3.40.630.30">
    <property type="match status" value="1"/>
</dbReference>
<organism evidence="1 2">
    <name type="scientific">Engelhardtia mirabilis</name>
    <dbReference type="NCBI Taxonomy" id="2528011"/>
    <lineage>
        <taxon>Bacteria</taxon>
        <taxon>Pseudomonadati</taxon>
        <taxon>Planctomycetota</taxon>
        <taxon>Planctomycetia</taxon>
        <taxon>Planctomycetia incertae sedis</taxon>
        <taxon>Engelhardtia</taxon>
    </lineage>
</organism>
<dbReference type="SUPFAM" id="SSF55729">
    <property type="entry name" value="Acyl-CoA N-acyltransferases (Nat)"/>
    <property type="match status" value="2"/>
</dbReference>